<dbReference type="AlphaFoldDB" id="A0A7U2I8X1"/>
<accession>A0A7U2I8X1</accession>
<evidence type="ECO:0000313" key="1">
    <source>
        <dbReference type="EMBL" id="QRD05410.1"/>
    </source>
</evidence>
<dbReference type="Proteomes" id="UP000663193">
    <property type="component" value="Chromosome 18"/>
</dbReference>
<name>A0A7U2I8X1_PHANO</name>
<reference evidence="2" key="1">
    <citation type="journal article" date="2021" name="BMC Genomics">
        <title>Chromosome-level genome assembly and manually-curated proteome of model necrotroph Parastagonospora nodorum Sn15 reveals a genome-wide trove of candidate effector homologs, and redundancy of virulence-related functions within an accessory chromosome.</title>
        <authorList>
            <person name="Bertazzoni S."/>
            <person name="Jones D.A.B."/>
            <person name="Phan H.T."/>
            <person name="Tan K.-C."/>
            <person name="Hane J.K."/>
        </authorList>
    </citation>
    <scope>NUCLEOTIDE SEQUENCE [LARGE SCALE GENOMIC DNA]</scope>
    <source>
        <strain evidence="2">SN15 / ATCC MYA-4574 / FGSC 10173)</strain>
    </source>
</reference>
<proteinExistence type="predicted"/>
<dbReference type="VEuPathDB" id="FungiDB:JI435_422420"/>
<protein>
    <submittedName>
        <fullName evidence="1">Uncharacterized protein</fullName>
    </submittedName>
</protein>
<gene>
    <name evidence="1" type="ORF">JI435_422420</name>
</gene>
<dbReference type="EMBL" id="CP069040">
    <property type="protein sequence ID" value="QRD05410.1"/>
    <property type="molecule type" value="Genomic_DNA"/>
</dbReference>
<keyword evidence="2" id="KW-1185">Reference proteome</keyword>
<evidence type="ECO:0000313" key="2">
    <source>
        <dbReference type="Proteomes" id="UP000663193"/>
    </source>
</evidence>
<sequence length="101" mass="11905">MATHSSESIIHYSQMASLECCERGRCSRRIMVPRFYPAIVQEERYKKNTQRQVIIEAERVNVINMQPPDLTNKHVLARLTPQLHVPSKMQNHIRKQIPRQL</sequence>
<organism evidence="1 2">
    <name type="scientific">Phaeosphaeria nodorum (strain SN15 / ATCC MYA-4574 / FGSC 10173)</name>
    <name type="common">Glume blotch fungus</name>
    <name type="synonym">Parastagonospora nodorum</name>
    <dbReference type="NCBI Taxonomy" id="321614"/>
    <lineage>
        <taxon>Eukaryota</taxon>
        <taxon>Fungi</taxon>
        <taxon>Dikarya</taxon>
        <taxon>Ascomycota</taxon>
        <taxon>Pezizomycotina</taxon>
        <taxon>Dothideomycetes</taxon>
        <taxon>Pleosporomycetidae</taxon>
        <taxon>Pleosporales</taxon>
        <taxon>Pleosporineae</taxon>
        <taxon>Phaeosphaeriaceae</taxon>
        <taxon>Parastagonospora</taxon>
    </lineage>
</organism>